<evidence type="ECO:0000256" key="3">
    <source>
        <dbReference type="ARBA" id="ARBA00023163"/>
    </source>
</evidence>
<dbReference type="EMBL" id="KF742556">
    <property type="protein sequence ID" value="AHG53042.1"/>
    <property type="molecule type" value="Genomic_DNA"/>
</dbReference>
<dbReference type="InterPro" id="IPR000524">
    <property type="entry name" value="Tscrpt_reg_HTH_GntR"/>
</dbReference>
<dbReference type="SMART" id="SM00345">
    <property type="entry name" value="HTH_GNTR"/>
    <property type="match status" value="1"/>
</dbReference>
<dbReference type="GO" id="GO:0003700">
    <property type="term" value="F:DNA-binding transcription factor activity"/>
    <property type="evidence" value="ECO:0007669"/>
    <property type="project" value="InterPro"/>
</dbReference>
<dbReference type="AlphaFoldDB" id="W0NQF7"/>
<dbReference type="SUPFAM" id="SSF46785">
    <property type="entry name" value="Winged helix' DNA-binding domain"/>
    <property type="match status" value="1"/>
</dbReference>
<keyword evidence="3" id="KW-0804">Transcription</keyword>
<dbReference type="PANTHER" id="PTHR44846">
    <property type="entry name" value="MANNOSYL-D-GLYCERATE TRANSPORT/METABOLISM SYSTEM REPRESSOR MNGR-RELATED"/>
    <property type="match status" value="1"/>
</dbReference>
<name>W0NQF7_9BACT</name>
<keyword evidence="1" id="KW-0805">Transcription regulation</keyword>
<reference evidence="5" key="1">
    <citation type="journal article" date="2013" name="Front. Microbiol.">
        <title>Metatranscriptomic and functional metagenomic analysis of methylphosphonate utilization by marine bacteria.</title>
        <authorList>
            <person name="Martinez A."/>
            <person name="Ventouras L.A."/>
            <person name="Wilson S.T."/>
            <person name="Karl D.M."/>
            <person name="Delong E.F."/>
        </authorList>
    </citation>
    <scope>NUCLEOTIDE SEQUENCE</scope>
</reference>
<accession>W0NQF7</accession>
<dbReference type="PROSITE" id="PS50949">
    <property type="entry name" value="HTH_GNTR"/>
    <property type="match status" value="1"/>
</dbReference>
<organism evidence="5">
    <name type="scientific">uncultured bacterium B3TF_MPn1</name>
    <dbReference type="NCBI Taxonomy" id="1439866"/>
    <lineage>
        <taxon>Bacteria</taxon>
        <taxon>environmental samples</taxon>
    </lineage>
</organism>
<dbReference type="Pfam" id="PF00392">
    <property type="entry name" value="GntR"/>
    <property type="match status" value="1"/>
</dbReference>
<feature type="domain" description="HTH gntR-type" evidence="4">
    <location>
        <begin position="12"/>
        <end position="79"/>
    </location>
</feature>
<dbReference type="GO" id="GO:0003677">
    <property type="term" value="F:DNA binding"/>
    <property type="evidence" value="ECO:0007669"/>
    <property type="project" value="UniProtKB-KW"/>
</dbReference>
<proteinExistence type="predicted"/>
<keyword evidence="2" id="KW-0238">DNA-binding</keyword>
<dbReference type="PRINTS" id="PR00035">
    <property type="entry name" value="HTHGNTR"/>
</dbReference>
<protein>
    <submittedName>
        <fullName evidence="5">COG2188 Transcriptional regulators</fullName>
    </submittedName>
</protein>
<evidence type="ECO:0000259" key="4">
    <source>
        <dbReference type="PROSITE" id="PS50949"/>
    </source>
</evidence>
<dbReference type="Gene3D" id="3.40.1410.10">
    <property type="entry name" value="Chorismate lyase-like"/>
    <property type="match status" value="1"/>
</dbReference>
<dbReference type="Gene3D" id="1.10.10.10">
    <property type="entry name" value="Winged helix-like DNA-binding domain superfamily/Winged helix DNA-binding domain"/>
    <property type="match status" value="1"/>
</dbReference>
<dbReference type="CDD" id="cd07377">
    <property type="entry name" value="WHTH_GntR"/>
    <property type="match status" value="1"/>
</dbReference>
<dbReference type="InterPro" id="IPR050679">
    <property type="entry name" value="Bact_HTH_transcr_reg"/>
</dbReference>
<dbReference type="InterPro" id="IPR036388">
    <property type="entry name" value="WH-like_DNA-bd_sf"/>
</dbReference>
<dbReference type="InterPro" id="IPR028978">
    <property type="entry name" value="Chorismate_lyase_/UTRA_dom_sf"/>
</dbReference>
<evidence type="ECO:0000256" key="1">
    <source>
        <dbReference type="ARBA" id="ARBA00023015"/>
    </source>
</evidence>
<sequence length="136" mass="15418">MSTIEQRKQRQTPVYIQIKEALIRDIQMYNKVGDMLASEFELSSIYNVNRHTLRRAVDELIKEGVVERHHGKGTIVRAPSIHYPIASRTRLTETLEAQGISTSSRVIRKQQVSARGGIEPKVGLHLSCPSLRMSSH</sequence>
<evidence type="ECO:0000313" key="5">
    <source>
        <dbReference type="EMBL" id="AHG53042.1"/>
    </source>
</evidence>
<dbReference type="InterPro" id="IPR036390">
    <property type="entry name" value="WH_DNA-bd_sf"/>
</dbReference>
<evidence type="ECO:0000256" key="2">
    <source>
        <dbReference type="ARBA" id="ARBA00023125"/>
    </source>
</evidence>